<reference evidence="4 5" key="1">
    <citation type="submission" date="2017-06" db="EMBL/GenBank/DDBJ databases">
        <title>Aedes aegypti genome working group (AGWG) sequencing and assembly.</title>
        <authorList>
            <consortium name="Aedes aegypti Genome Working Group (AGWG)"/>
            <person name="Matthews B.J."/>
        </authorList>
    </citation>
    <scope>NUCLEOTIDE SEQUENCE [LARGE SCALE GENOMIC DNA]</scope>
    <source>
        <strain evidence="4 5">LVP_AGWG</strain>
    </source>
</reference>
<feature type="domain" description="Thioesterase" evidence="3">
    <location>
        <begin position="59"/>
        <end position="132"/>
    </location>
</feature>
<dbReference type="AlphaFoldDB" id="A0A903VIS2"/>
<keyword evidence="5" id="KW-1185">Reference proteome</keyword>
<sequence>MLRKMSAKKGLEFLRAVSSYMTKTNGYDRCLQQLKIVSGGDGKCTAEFKVAEEQLNRAGGLHGGFTATIVDVVTTYALMTKENCLPGVSVDIHVTYLKGAREGDEVVIDANTIRAGKNLAFLECELRHKRDNSIIARGQHTKYIGTGGGKAKE</sequence>
<reference evidence="4" key="2">
    <citation type="submission" date="2022-10" db="UniProtKB">
        <authorList>
            <consortium name="EnsemblMetazoa"/>
        </authorList>
    </citation>
    <scope>IDENTIFICATION</scope>
    <source>
        <strain evidence="4">LVP_AGWG</strain>
    </source>
</reference>
<comment type="similarity">
    <text evidence="1">Belongs to the thioesterase PaaI family.</text>
</comment>
<dbReference type="PANTHER" id="PTHR21660:SF1">
    <property type="entry name" value="ACYL-COENZYME A THIOESTERASE 13"/>
    <property type="match status" value="1"/>
</dbReference>
<dbReference type="Gene3D" id="3.10.129.10">
    <property type="entry name" value="Hotdog Thioesterase"/>
    <property type="match status" value="1"/>
</dbReference>
<dbReference type="CDD" id="cd03443">
    <property type="entry name" value="PaaI_thioesterase"/>
    <property type="match status" value="1"/>
</dbReference>
<proteinExistence type="inferred from homology"/>
<evidence type="ECO:0000259" key="3">
    <source>
        <dbReference type="Pfam" id="PF03061"/>
    </source>
</evidence>
<dbReference type="OrthoDB" id="46529at2759"/>
<dbReference type="NCBIfam" id="TIGR00369">
    <property type="entry name" value="unchar_dom_1"/>
    <property type="match status" value="1"/>
</dbReference>
<dbReference type="InterPro" id="IPR029069">
    <property type="entry name" value="HotDog_dom_sf"/>
</dbReference>
<keyword evidence="2" id="KW-0378">Hydrolase</keyword>
<protein>
    <recommendedName>
        <fullName evidence="3">Thioesterase domain-containing protein</fullName>
    </recommendedName>
</protein>
<organism evidence="4 5">
    <name type="scientific">Aedes aegypti</name>
    <name type="common">Yellowfever mosquito</name>
    <name type="synonym">Culex aegypti</name>
    <dbReference type="NCBI Taxonomy" id="7159"/>
    <lineage>
        <taxon>Eukaryota</taxon>
        <taxon>Metazoa</taxon>
        <taxon>Ecdysozoa</taxon>
        <taxon>Arthropoda</taxon>
        <taxon>Hexapoda</taxon>
        <taxon>Insecta</taxon>
        <taxon>Pterygota</taxon>
        <taxon>Neoptera</taxon>
        <taxon>Endopterygota</taxon>
        <taxon>Diptera</taxon>
        <taxon>Nematocera</taxon>
        <taxon>Culicoidea</taxon>
        <taxon>Culicidae</taxon>
        <taxon>Culicinae</taxon>
        <taxon>Aedini</taxon>
        <taxon>Aedes</taxon>
        <taxon>Stegomyia</taxon>
    </lineage>
</organism>
<dbReference type="FunFam" id="3.10.129.10:FF:000033">
    <property type="entry name" value="acyl-coenzyme A thioesterase 13"/>
    <property type="match status" value="1"/>
</dbReference>
<gene>
    <name evidence="4" type="primary">110675983</name>
</gene>
<evidence type="ECO:0000256" key="1">
    <source>
        <dbReference type="ARBA" id="ARBA00008324"/>
    </source>
</evidence>
<dbReference type="GO" id="GO:0047617">
    <property type="term" value="F:fatty acyl-CoA hydrolase activity"/>
    <property type="evidence" value="ECO:0007669"/>
    <property type="project" value="InterPro"/>
</dbReference>
<evidence type="ECO:0000256" key="2">
    <source>
        <dbReference type="ARBA" id="ARBA00022801"/>
    </source>
</evidence>
<dbReference type="InterPro" id="IPR039298">
    <property type="entry name" value="ACOT13"/>
</dbReference>
<dbReference type="EnsemblMetazoa" id="AAEL024191-RA">
    <property type="protein sequence ID" value="AAEL024191-PA"/>
    <property type="gene ID" value="AAEL024191"/>
</dbReference>
<evidence type="ECO:0000313" key="5">
    <source>
        <dbReference type="Proteomes" id="UP000008820"/>
    </source>
</evidence>
<evidence type="ECO:0000313" key="4">
    <source>
        <dbReference type="EnsemblMetazoa" id="AAEL024191-PA"/>
    </source>
</evidence>
<dbReference type="PANTHER" id="PTHR21660">
    <property type="entry name" value="THIOESTERASE SUPERFAMILY MEMBER-RELATED"/>
    <property type="match status" value="1"/>
</dbReference>
<accession>A0A903VIS2</accession>
<dbReference type="SUPFAM" id="SSF54637">
    <property type="entry name" value="Thioesterase/thiol ester dehydrase-isomerase"/>
    <property type="match status" value="1"/>
</dbReference>
<name>A0A903VIS2_AEDAE</name>
<dbReference type="Pfam" id="PF03061">
    <property type="entry name" value="4HBT"/>
    <property type="match status" value="1"/>
</dbReference>
<dbReference type="InterPro" id="IPR003736">
    <property type="entry name" value="PAAI_dom"/>
</dbReference>
<dbReference type="Proteomes" id="UP000008820">
    <property type="component" value="Chromosome 2"/>
</dbReference>
<dbReference type="InterPro" id="IPR006683">
    <property type="entry name" value="Thioestr_dom"/>
</dbReference>